<evidence type="ECO:0000313" key="10">
    <source>
        <dbReference type="EMBL" id="SPE09299.1"/>
    </source>
</evidence>
<dbReference type="Proteomes" id="UP000239237">
    <property type="component" value="Unassembled WGS sequence"/>
</dbReference>
<evidence type="ECO:0000256" key="2">
    <source>
        <dbReference type="ARBA" id="ARBA00010892"/>
    </source>
</evidence>
<dbReference type="PANTHER" id="PTHR31611">
    <property type="entry name" value="HIGH-AFFINITY NICKEL TRANSPORT PROTEIN NIC1"/>
    <property type="match status" value="1"/>
</dbReference>
<proteinExistence type="inferred from homology"/>
<keyword evidence="6 8" id="KW-1133">Transmembrane helix</keyword>
<evidence type="ECO:0000313" key="9">
    <source>
        <dbReference type="EMBL" id="SPD93643.1"/>
    </source>
</evidence>
<dbReference type="EMBL" id="OKQU01000002">
    <property type="protein sequence ID" value="SPE09299.1"/>
    <property type="molecule type" value="Genomic_DNA"/>
</dbReference>
<evidence type="ECO:0000256" key="3">
    <source>
        <dbReference type="ARBA" id="ARBA00022448"/>
    </source>
</evidence>
<dbReference type="GO" id="GO:0015099">
    <property type="term" value="F:nickel cation transmembrane transporter activity"/>
    <property type="evidence" value="ECO:0007669"/>
    <property type="project" value="UniProtKB-UniRule"/>
</dbReference>
<keyword evidence="7 8" id="KW-0472">Membrane</keyword>
<feature type="transmembrane region" description="Helical" evidence="8">
    <location>
        <begin position="83"/>
        <end position="107"/>
    </location>
</feature>
<dbReference type="Proteomes" id="UP000237923">
    <property type="component" value="Unassembled WGS sequence"/>
</dbReference>
<dbReference type="EMBL" id="OKQR01000002">
    <property type="protein sequence ID" value="SPD93643.1"/>
    <property type="molecule type" value="Genomic_DNA"/>
</dbReference>
<feature type="transmembrane region" description="Helical" evidence="8">
    <location>
        <begin position="180"/>
        <end position="201"/>
    </location>
</feature>
<feature type="transmembrane region" description="Helical" evidence="8">
    <location>
        <begin position="313"/>
        <end position="333"/>
    </location>
</feature>
<dbReference type="InterPro" id="IPR004688">
    <property type="entry name" value="Ni/Co_transpt"/>
</dbReference>
<organism evidence="10 11">
    <name type="scientific">Leuconostoc suionicum</name>
    <dbReference type="NCBI Taxonomy" id="1511761"/>
    <lineage>
        <taxon>Bacteria</taxon>
        <taxon>Bacillati</taxon>
        <taxon>Bacillota</taxon>
        <taxon>Bacilli</taxon>
        <taxon>Lactobacillales</taxon>
        <taxon>Lactobacillaceae</taxon>
        <taxon>Leuconostoc</taxon>
    </lineage>
</organism>
<evidence type="ECO:0000256" key="4">
    <source>
        <dbReference type="ARBA" id="ARBA00022596"/>
    </source>
</evidence>
<evidence type="ECO:0000256" key="6">
    <source>
        <dbReference type="ARBA" id="ARBA00022989"/>
    </source>
</evidence>
<evidence type="ECO:0000256" key="5">
    <source>
        <dbReference type="ARBA" id="ARBA00022692"/>
    </source>
</evidence>
<evidence type="ECO:0000313" key="12">
    <source>
        <dbReference type="Proteomes" id="UP000239237"/>
    </source>
</evidence>
<keyword evidence="12" id="KW-1185">Reference proteome</keyword>
<evidence type="ECO:0000313" key="11">
    <source>
        <dbReference type="Proteomes" id="UP000237923"/>
    </source>
</evidence>
<dbReference type="Pfam" id="PF03824">
    <property type="entry name" value="NicO"/>
    <property type="match status" value="1"/>
</dbReference>
<feature type="transmembrane region" description="Helical" evidence="8">
    <location>
        <begin position="20"/>
        <end position="37"/>
    </location>
</feature>
<dbReference type="InterPro" id="IPR011541">
    <property type="entry name" value="Ni/Co_transpt_high_affinity"/>
</dbReference>
<feature type="transmembrane region" description="Helical" evidence="8">
    <location>
        <begin position="119"/>
        <end position="144"/>
    </location>
</feature>
<keyword evidence="4" id="KW-0533">Nickel</keyword>
<reference evidence="9 12" key="2">
    <citation type="submission" date="2018-02" db="EMBL/GenBank/DDBJ databases">
        <authorList>
            <person name="Rodrigo-Torres L."/>
            <person name="Arahal R. D."/>
            <person name="Lucena T."/>
        </authorList>
    </citation>
    <scope>NUCLEOTIDE SEQUENCE [LARGE SCALE GENOMIC DNA]</scope>
    <source>
        <strain evidence="9 12">CECT 8486</strain>
    </source>
</reference>
<gene>
    <name evidence="10" type="primary">nixA</name>
    <name evidence="9" type="ORF">LES8486_01301</name>
    <name evidence="10" type="ORF">LES9216_01448</name>
</gene>
<dbReference type="GeneID" id="99675085"/>
<dbReference type="PANTHER" id="PTHR31611:SF0">
    <property type="entry name" value="HIGH-AFFINITY NICKEL TRANSPORT PROTEIN NIC1"/>
    <property type="match status" value="1"/>
</dbReference>
<evidence type="ECO:0000256" key="8">
    <source>
        <dbReference type="RuleBase" id="RU362101"/>
    </source>
</evidence>
<name>A0A2N9KFT3_9LACO</name>
<accession>A0A2N9KFT3</accession>
<protein>
    <recommendedName>
        <fullName evidence="8">Nickel/cobalt efflux system</fullName>
    </recommendedName>
</protein>
<keyword evidence="5 8" id="KW-0812">Transmembrane</keyword>
<dbReference type="AlphaFoldDB" id="A0A2N9KFT3"/>
<comment type="similarity">
    <text evidence="2 8">Belongs to the NiCoT transporter (TC 2.A.52) family.</text>
</comment>
<keyword evidence="3 8" id="KW-0813">Transport</keyword>
<evidence type="ECO:0000256" key="1">
    <source>
        <dbReference type="ARBA" id="ARBA00004127"/>
    </source>
</evidence>
<feature type="transmembrane region" description="Helical" evidence="8">
    <location>
        <begin position="264"/>
        <end position="293"/>
    </location>
</feature>
<evidence type="ECO:0000256" key="7">
    <source>
        <dbReference type="ARBA" id="ARBA00023136"/>
    </source>
</evidence>
<feature type="transmembrane region" description="Helical" evidence="8">
    <location>
        <begin position="221"/>
        <end position="243"/>
    </location>
</feature>
<dbReference type="GO" id="GO:0005886">
    <property type="term" value="C:plasma membrane"/>
    <property type="evidence" value="ECO:0007669"/>
    <property type="project" value="UniProtKB-SubCell"/>
</dbReference>
<dbReference type="RefSeq" id="WP_096738761.1">
    <property type="nucleotide sequence ID" value="NZ_AP017935.1"/>
</dbReference>
<comment type="subcellular location">
    <subcellularLocation>
        <location evidence="8">Cell membrane</location>
        <topology evidence="8">Multi-pass membrane protein</topology>
    </subcellularLocation>
    <subcellularLocation>
        <location evidence="1">Endomembrane system</location>
        <topology evidence="1">Multi-pass membrane protein</topology>
    </subcellularLocation>
</comment>
<dbReference type="GO" id="GO:0012505">
    <property type="term" value="C:endomembrane system"/>
    <property type="evidence" value="ECO:0007669"/>
    <property type="project" value="UniProtKB-SubCell"/>
</dbReference>
<sequence>MMLHTQKQATIQSDAMRYGAIIILFLVSGIILLMTSASQYPEMIAMAYLSFTMGLRHAFDVDHIAAIDNMTRKMLNDGKNTRGVGFSFSFGHSMVVVLMALTTVLFVEWAKHSMPIFEQIGGVLGTLIAATMLMMLAIVNSFILRDIWVKFTSMRNRSINENKTDEDVNSSRIYRLFLRLLGMIQHNWQVAIVGFLFGLGFDTATQIAVLATSATAANEGIPWYATLAFPLLFTAGMCLMDTIDGFFMSTTYHWVFSSPYRKVYYNLTITGISILAAGFIGFVDFIQSFAAMFGWNNGLTKWATALDFNQMGIILVGLFVVAWIIAITIWHVFHLAEKDKEQLI</sequence>
<reference evidence="10 11" key="1">
    <citation type="submission" date="2018-02" db="EMBL/GenBank/DDBJ databases">
        <authorList>
            <person name="Cohen D.B."/>
            <person name="Kent A.D."/>
        </authorList>
    </citation>
    <scope>NUCLEOTIDE SEQUENCE [LARGE SCALE GENOMIC DNA]</scope>
    <source>
        <strain evidence="10 11">CECT 9216</strain>
    </source>
</reference>